<evidence type="ECO:0000256" key="3">
    <source>
        <dbReference type="ARBA" id="ARBA00023274"/>
    </source>
</evidence>
<evidence type="ECO:0000313" key="6">
    <source>
        <dbReference type="Proteomes" id="UP000001568"/>
    </source>
</evidence>
<dbReference type="KEGG" id="olu:OSTLU_119585"/>
<dbReference type="RefSeq" id="XP_001416436.1">
    <property type="nucleotide sequence ID" value="XM_001416399.1"/>
</dbReference>
<sequence>MRSSTLRILASQLVTKGKVTTTLAKAMEVRKLADRLISMSKQGSVDARRRIRAYLDTDEAHTKVSVELAGRYMDQQGGYTRVTRSKRRSGDGAQLAVVEFVPSERSKTF</sequence>
<name>A4RST1_OSTLU</name>
<evidence type="ECO:0000256" key="2">
    <source>
        <dbReference type="ARBA" id="ARBA00022980"/>
    </source>
</evidence>
<keyword evidence="3 4" id="KW-0687">Ribonucleoprotein</keyword>
<dbReference type="AlphaFoldDB" id="A4RST1"/>
<keyword evidence="6" id="KW-1185">Reference proteome</keyword>
<dbReference type="InterPro" id="IPR000456">
    <property type="entry name" value="Ribosomal_bL17"/>
</dbReference>
<dbReference type="GO" id="GO:0006412">
    <property type="term" value="P:translation"/>
    <property type="evidence" value="ECO:0007669"/>
    <property type="project" value="InterPro"/>
</dbReference>
<dbReference type="Proteomes" id="UP000001568">
    <property type="component" value="Chromosome 2"/>
</dbReference>
<dbReference type="OMA" id="WDRQVFR"/>
<reference evidence="5 6" key="1">
    <citation type="journal article" date="2007" name="Proc. Natl. Acad. Sci. U.S.A.">
        <title>The tiny eukaryote Ostreococcus provides genomic insights into the paradox of plankton speciation.</title>
        <authorList>
            <person name="Palenik B."/>
            <person name="Grimwood J."/>
            <person name="Aerts A."/>
            <person name="Rouze P."/>
            <person name="Salamov A."/>
            <person name="Putnam N."/>
            <person name="Dupont C."/>
            <person name="Jorgensen R."/>
            <person name="Derelle E."/>
            <person name="Rombauts S."/>
            <person name="Zhou K."/>
            <person name="Otillar R."/>
            <person name="Merchant S.S."/>
            <person name="Podell S."/>
            <person name="Gaasterland T."/>
            <person name="Napoli C."/>
            <person name="Gendler K."/>
            <person name="Manuell A."/>
            <person name="Tai V."/>
            <person name="Vallon O."/>
            <person name="Piganeau G."/>
            <person name="Jancek S."/>
            <person name="Heijde M."/>
            <person name="Jabbari K."/>
            <person name="Bowler C."/>
            <person name="Lohr M."/>
            <person name="Robbens S."/>
            <person name="Werner G."/>
            <person name="Dubchak I."/>
            <person name="Pazour G.J."/>
            <person name="Ren Q."/>
            <person name="Paulsen I."/>
            <person name="Delwiche C."/>
            <person name="Schmutz J."/>
            <person name="Rokhsar D."/>
            <person name="Van de Peer Y."/>
            <person name="Moreau H."/>
            <person name="Grigoriev I.V."/>
        </authorList>
    </citation>
    <scope>NUCLEOTIDE SEQUENCE [LARGE SCALE GENOMIC DNA]</scope>
    <source>
        <strain evidence="5 6">CCE9901</strain>
    </source>
</reference>
<dbReference type="Pfam" id="PF01196">
    <property type="entry name" value="Ribosomal_L17"/>
    <property type="match status" value="1"/>
</dbReference>
<dbReference type="EMBL" id="CP000582">
    <property type="protein sequence ID" value="ABO94729.1"/>
    <property type="molecule type" value="Genomic_DNA"/>
</dbReference>
<dbReference type="Gramene" id="ABO94729">
    <property type="protein sequence ID" value="ABO94729"/>
    <property type="gene ID" value="OSTLU_119585"/>
</dbReference>
<dbReference type="GO" id="GO:0015934">
    <property type="term" value="C:large ribosomal subunit"/>
    <property type="evidence" value="ECO:0007669"/>
    <property type="project" value="TreeGrafter"/>
</dbReference>
<dbReference type="STRING" id="436017.A4RST1"/>
<dbReference type="OrthoDB" id="275000at2759"/>
<dbReference type="SUPFAM" id="SSF64263">
    <property type="entry name" value="Prokaryotic ribosomal protein L17"/>
    <property type="match status" value="1"/>
</dbReference>
<accession>A4RST1</accession>
<dbReference type="eggNOG" id="KOG3280">
    <property type="taxonomic scope" value="Eukaryota"/>
</dbReference>
<evidence type="ECO:0000256" key="1">
    <source>
        <dbReference type="ARBA" id="ARBA00008777"/>
    </source>
</evidence>
<dbReference type="GeneID" id="5000318"/>
<dbReference type="Gene3D" id="3.90.1030.10">
    <property type="entry name" value="Ribosomal protein L17"/>
    <property type="match status" value="1"/>
</dbReference>
<dbReference type="InterPro" id="IPR036373">
    <property type="entry name" value="Ribosomal_bL17_sf"/>
</dbReference>
<organism evidence="5 6">
    <name type="scientific">Ostreococcus lucimarinus (strain CCE9901)</name>
    <dbReference type="NCBI Taxonomy" id="436017"/>
    <lineage>
        <taxon>Eukaryota</taxon>
        <taxon>Viridiplantae</taxon>
        <taxon>Chlorophyta</taxon>
        <taxon>Mamiellophyceae</taxon>
        <taxon>Mamiellales</taxon>
        <taxon>Bathycoccaceae</taxon>
        <taxon>Ostreococcus</taxon>
    </lineage>
</organism>
<dbReference type="PANTHER" id="PTHR14413:SF16">
    <property type="entry name" value="LARGE RIBOSOMAL SUBUNIT PROTEIN BL17M"/>
    <property type="match status" value="1"/>
</dbReference>
<evidence type="ECO:0000256" key="4">
    <source>
        <dbReference type="RuleBase" id="RU000660"/>
    </source>
</evidence>
<dbReference type="HOGENOM" id="CLU_074407_2_2_1"/>
<dbReference type="NCBIfam" id="TIGR00059">
    <property type="entry name" value="L17"/>
    <property type="match status" value="1"/>
</dbReference>
<comment type="similarity">
    <text evidence="1 4">Belongs to the bacterial ribosomal protein bL17 family.</text>
</comment>
<dbReference type="PANTHER" id="PTHR14413">
    <property type="entry name" value="RIBOSOMAL PROTEIN L17"/>
    <property type="match status" value="1"/>
</dbReference>
<evidence type="ECO:0000313" key="5">
    <source>
        <dbReference type="EMBL" id="ABO94729.1"/>
    </source>
</evidence>
<gene>
    <name evidence="5" type="primary">Rpl17r</name>
    <name evidence="5" type="ORF">OSTLU_119585</name>
</gene>
<dbReference type="GO" id="GO:0003735">
    <property type="term" value="F:structural constituent of ribosome"/>
    <property type="evidence" value="ECO:0007669"/>
    <property type="project" value="InterPro"/>
</dbReference>
<keyword evidence="2 4" id="KW-0689">Ribosomal protein</keyword>
<protein>
    <submittedName>
        <fullName evidence="5">Ribosomal protein L17-like protein</fullName>
    </submittedName>
</protein>
<proteinExistence type="inferred from homology"/>